<dbReference type="SUPFAM" id="SSF56349">
    <property type="entry name" value="DNA breaking-rejoining enzymes"/>
    <property type="match status" value="1"/>
</dbReference>
<dbReference type="InterPro" id="IPR013762">
    <property type="entry name" value="Integrase-like_cat_sf"/>
</dbReference>
<organism evidence="3 4">
    <name type="scientific">Aquirufa nivalisilvae</name>
    <dbReference type="NCBI Taxonomy" id="2516557"/>
    <lineage>
        <taxon>Bacteria</taxon>
        <taxon>Pseudomonadati</taxon>
        <taxon>Bacteroidota</taxon>
        <taxon>Cytophagia</taxon>
        <taxon>Cytophagales</taxon>
        <taxon>Flectobacillaceae</taxon>
        <taxon>Aquirufa</taxon>
    </lineage>
</organism>
<dbReference type="Proteomes" id="UP000245468">
    <property type="component" value="Chromosome"/>
</dbReference>
<accession>A0A2S2DX55</accession>
<dbReference type="PROSITE" id="PS51898">
    <property type="entry name" value="TYR_RECOMBINASE"/>
    <property type="match status" value="1"/>
</dbReference>
<dbReference type="OrthoDB" id="9801717at2"/>
<dbReference type="InterPro" id="IPR002104">
    <property type="entry name" value="Integrase_catalytic"/>
</dbReference>
<dbReference type="EMBL" id="CP029346">
    <property type="protein sequence ID" value="AWL09923.1"/>
    <property type="molecule type" value="Genomic_DNA"/>
</dbReference>
<dbReference type="Pfam" id="PF00589">
    <property type="entry name" value="Phage_integrase"/>
    <property type="match status" value="1"/>
</dbReference>
<dbReference type="GO" id="GO:0003677">
    <property type="term" value="F:DNA binding"/>
    <property type="evidence" value="ECO:0007669"/>
    <property type="project" value="InterPro"/>
</dbReference>
<dbReference type="AlphaFoldDB" id="A0A2S2DX55"/>
<dbReference type="InterPro" id="IPR011010">
    <property type="entry name" value="DNA_brk_join_enz"/>
</dbReference>
<dbReference type="Gene3D" id="1.10.443.10">
    <property type="entry name" value="Intergrase catalytic core"/>
    <property type="match status" value="1"/>
</dbReference>
<evidence type="ECO:0000313" key="3">
    <source>
        <dbReference type="EMBL" id="AWL09923.1"/>
    </source>
</evidence>
<dbReference type="GO" id="GO:0006310">
    <property type="term" value="P:DNA recombination"/>
    <property type="evidence" value="ECO:0007669"/>
    <property type="project" value="UniProtKB-KW"/>
</dbReference>
<keyword evidence="1" id="KW-0233">DNA recombination</keyword>
<evidence type="ECO:0000259" key="2">
    <source>
        <dbReference type="PROSITE" id="PS51898"/>
    </source>
</evidence>
<dbReference type="GO" id="GO:0015074">
    <property type="term" value="P:DNA integration"/>
    <property type="evidence" value="ECO:0007669"/>
    <property type="project" value="InterPro"/>
</dbReference>
<evidence type="ECO:0000313" key="4">
    <source>
        <dbReference type="Proteomes" id="UP000245468"/>
    </source>
</evidence>
<dbReference type="RefSeq" id="WP_109323710.1">
    <property type="nucleotide sequence ID" value="NZ_CP029346.1"/>
</dbReference>
<proteinExistence type="predicted"/>
<sequence length="508" mass="60061">MYQFFSLRKSQKDKNTGTIIESIFDDRTPVSRKSVGYKIPVKLWDGNNEKVKVNEEVDYILINSRIQMLKSQFSQKLKTQKRFDHQTPTLIAEKEICFIEFCREILVKDYDSIATQNKYTTIVNSMVLFIKERYNLDRLPIEILRRFDFIYEYAIFIAKQTNRIKDPTATKKNNTRFNYIVVIQTLVRKFNQHHPHLETIKTDHYIIQVPKKNLEKIKSRMLKKDEIDKIINYQEMDGKKRIKTMEGKYQFLFQFFTSGLRVSDILLMNFKHFVDGRLELIIQKNDDLLSVPFSFKSAKLLSYFYPIEFQRALELNPIGQLNLSVIELETILNIHTEKDFGSLTVLDVVNLNNHLKRNKFDDYSEEVVIIDGLIRRMESMVAYSMCEIMGEKEPGHVFDYLPYEEFKDLKIFDKKRLNRDQIKLLTRGRSRYNSKLRRIGRDLGIKELSSHVSRHSFAYHMLESGASIEEISFALGHATVQQTQGYLKQFPQKFADKAIKVFEDSFEL</sequence>
<dbReference type="KEGG" id="psez:HME7025_02075"/>
<name>A0A2S2DX55_9BACT</name>
<keyword evidence="4" id="KW-1185">Reference proteome</keyword>
<gene>
    <name evidence="3" type="ORF">HME7025_02075</name>
</gene>
<reference evidence="4" key="1">
    <citation type="submission" date="2018-05" db="EMBL/GenBank/DDBJ databases">
        <title>Pseudarcicella sp. HME7025 Genome sequencing and assembly.</title>
        <authorList>
            <person name="Kim H."/>
            <person name="Kang H."/>
            <person name="Joh K."/>
        </authorList>
    </citation>
    <scope>NUCLEOTIDE SEQUENCE [LARGE SCALE GENOMIC DNA]</scope>
    <source>
        <strain evidence="4">HME7025</strain>
    </source>
</reference>
<evidence type="ECO:0000256" key="1">
    <source>
        <dbReference type="ARBA" id="ARBA00023172"/>
    </source>
</evidence>
<feature type="domain" description="Tyr recombinase" evidence="2">
    <location>
        <begin position="216"/>
        <end position="499"/>
    </location>
</feature>
<protein>
    <recommendedName>
        <fullName evidence="2">Tyr recombinase domain-containing protein</fullName>
    </recommendedName>
</protein>